<protein>
    <submittedName>
        <fullName evidence="2">Uncharacterized protein</fullName>
    </submittedName>
</protein>
<reference evidence="3" key="1">
    <citation type="submission" date="2016-12" db="EMBL/GenBank/DDBJ databases">
        <authorList>
            <person name="Brunel B."/>
        </authorList>
    </citation>
    <scope>NUCLEOTIDE SEQUENCE [LARGE SCALE GENOMIC DNA]</scope>
</reference>
<feature type="region of interest" description="Disordered" evidence="1">
    <location>
        <begin position="75"/>
        <end position="110"/>
    </location>
</feature>
<dbReference type="AlphaFoldDB" id="A0A2P9APR6"/>
<evidence type="ECO:0000256" key="1">
    <source>
        <dbReference type="SAM" id="MobiDB-lite"/>
    </source>
</evidence>
<sequence length="110" mass="12928">MRDSELTERPGRGWTPWKDGVGQYIEAIWWQAKELHFAKLNVTVWFDGSELVGIEHWGYRPAQWCMRKAPADWEPMPAGHRQAAERAWQEWRAKQQPAESRAGERSYLSC</sequence>
<feature type="compositionally biased region" description="Basic and acidic residues" evidence="1">
    <location>
        <begin position="82"/>
        <end position="93"/>
    </location>
</feature>
<dbReference type="EMBL" id="FUIG01000042">
    <property type="protein sequence ID" value="SJM33116.1"/>
    <property type="molecule type" value="Genomic_DNA"/>
</dbReference>
<name>A0A2P9APR6_9HYPH</name>
<organism evidence="2 3">
    <name type="scientific">Mesorhizobium delmotii</name>
    <dbReference type="NCBI Taxonomy" id="1631247"/>
    <lineage>
        <taxon>Bacteria</taxon>
        <taxon>Pseudomonadati</taxon>
        <taxon>Pseudomonadota</taxon>
        <taxon>Alphaproteobacteria</taxon>
        <taxon>Hyphomicrobiales</taxon>
        <taxon>Phyllobacteriaceae</taxon>
        <taxon>Mesorhizobium</taxon>
    </lineage>
</organism>
<gene>
    <name evidence="2" type="ORF">BQ8482_340012</name>
</gene>
<dbReference type="Proteomes" id="UP000245698">
    <property type="component" value="Unassembled WGS sequence"/>
</dbReference>
<keyword evidence="3" id="KW-1185">Reference proteome</keyword>
<proteinExistence type="predicted"/>
<evidence type="ECO:0000313" key="3">
    <source>
        <dbReference type="Proteomes" id="UP000245698"/>
    </source>
</evidence>
<evidence type="ECO:0000313" key="2">
    <source>
        <dbReference type="EMBL" id="SJM33116.1"/>
    </source>
</evidence>
<accession>A0A2P9APR6</accession>